<evidence type="ECO:0000313" key="2">
    <source>
        <dbReference type="EMBL" id="GAA0748915.1"/>
    </source>
</evidence>
<dbReference type="Proteomes" id="UP001500279">
    <property type="component" value="Unassembled WGS sequence"/>
</dbReference>
<dbReference type="SUPFAM" id="SSF89372">
    <property type="entry name" value="Fucose-specific lectin"/>
    <property type="match status" value="1"/>
</dbReference>
<evidence type="ECO:0000256" key="1">
    <source>
        <dbReference type="SAM" id="MobiDB-lite"/>
    </source>
</evidence>
<accession>A0ABN1JXW2</accession>
<evidence type="ECO:0000313" key="3">
    <source>
        <dbReference type="Proteomes" id="UP001500279"/>
    </source>
</evidence>
<feature type="region of interest" description="Disordered" evidence="1">
    <location>
        <begin position="134"/>
        <end position="158"/>
    </location>
</feature>
<protein>
    <recommendedName>
        <fullName evidence="4">Exo-alpha-sialidase</fullName>
    </recommendedName>
</protein>
<evidence type="ECO:0008006" key="4">
    <source>
        <dbReference type="Google" id="ProtNLM"/>
    </source>
</evidence>
<name>A0ABN1JXW2_9BURK</name>
<sequence length="396" mass="43200">MSLLAGLASLVPGAVHAQLKPGFAPNETLAAPRKDLLDSEFSQSRNLFTWCDKDGRLWVGTVDPANGNILKPTYKMLDADAITPQDMKITTNGPEWVSTATGDQVIYTKFVGDPKASTARLALVEGSADGSTWGAPTLLGPDAGRNAPYGSDDADDPNPRISYVDAKNNHYWRYLHDAASEVKVQGMKKTPKPISVRFSKGYNGLVYSQAVDSVNQVFFLQLDTNKLVQITKDDGAKDARTVPWMWRAPEFNDKLTVLTTVNENELRFYRKQDGGDGSSAWTQINSIKLAEGDTVASPEPFTYNGKSYVVLAVKRSGYDYPTAVYIAAVAPDAPTPLWKVSDDADNHERIDPEVYITTANGPVIFYNKFDPSLDTTGEHPNCAACSEGLYRASTGL</sequence>
<dbReference type="EMBL" id="BAAAEW010000008">
    <property type="protein sequence ID" value="GAA0748915.1"/>
    <property type="molecule type" value="Genomic_DNA"/>
</dbReference>
<organism evidence="2 3">
    <name type="scientific">Ideonella azotifigens</name>
    <dbReference type="NCBI Taxonomy" id="513160"/>
    <lineage>
        <taxon>Bacteria</taxon>
        <taxon>Pseudomonadati</taxon>
        <taxon>Pseudomonadota</taxon>
        <taxon>Betaproteobacteria</taxon>
        <taxon>Burkholderiales</taxon>
        <taxon>Sphaerotilaceae</taxon>
        <taxon>Ideonella</taxon>
    </lineage>
</organism>
<comment type="caution">
    <text evidence="2">The sequence shown here is derived from an EMBL/GenBank/DDBJ whole genome shotgun (WGS) entry which is preliminary data.</text>
</comment>
<gene>
    <name evidence="2" type="ORF">GCM10009107_19080</name>
</gene>
<reference evidence="2 3" key="1">
    <citation type="journal article" date="2019" name="Int. J. Syst. Evol. Microbiol.">
        <title>The Global Catalogue of Microorganisms (GCM) 10K type strain sequencing project: providing services to taxonomists for standard genome sequencing and annotation.</title>
        <authorList>
            <consortium name="The Broad Institute Genomics Platform"/>
            <consortium name="The Broad Institute Genome Sequencing Center for Infectious Disease"/>
            <person name="Wu L."/>
            <person name="Ma J."/>
        </authorList>
    </citation>
    <scope>NUCLEOTIDE SEQUENCE [LARGE SCALE GENOMIC DNA]</scope>
    <source>
        <strain evidence="2 3">JCM 15503</strain>
    </source>
</reference>
<keyword evidence="3" id="KW-1185">Reference proteome</keyword>
<proteinExistence type="predicted"/>